<dbReference type="AlphaFoldDB" id="A0A399IG45"/>
<organism evidence="3 4">
    <name type="scientific">Clostridium chromiireducens</name>
    <dbReference type="NCBI Taxonomy" id="225345"/>
    <lineage>
        <taxon>Bacteria</taxon>
        <taxon>Bacillati</taxon>
        <taxon>Bacillota</taxon>
        <taxon>Clostridia</taxon>
        <taxon>Eubacteriales</taxon>
        <taxon>Clostridiaceae</taxon>
        <taxon>Clostridium</taxon>
    </lineage>
</organism>
<feature type="transmembrane region" description="Helical" evidence="2">
    <location>
        <begin position="12"/>
        <end position="32"/>
    </location>
</feature>
<dbReference type="Proteomes" id="UP000265930">
    <property type="component" value="Unassembled WGS sequence"/>
</dbReference>
<dbReference type="EMBL" id="QXDJ01000012">
    <property type="protein sequence ID" value="RII31823.1"/>
    <property type="molecule type" value="Genomic_DNA"/>
</dbReference>
<reference evidence="3 4" key="1">
    <citation type="submission" date="2018-08" db="EMBL/GenBank/DDBJ databases">
        <title>Genome of Clostridium chromiireducens C1, DSM12136.</title>
        <authorList>
            <person name="Xing M."/>
            <person name="Wei Y."/>
            <person name="Ang E.L."/>
            <person name="Zhao H."/>
            <person name="Zhang Y."/>
        </authorList>
    </citation>
    <scope>NUCLEOTIDE SEQUENCE [LARGE SCALE GENOMIC DNA]</scope>
    <source>
        <strain evidence="3 4">C1</strain>
    </source>
</reference>
<evidence type="ECO:0000313" key="4">
    <source>
        <dbReference type="Proteomes" id="UP000265930"/>
    </source>
</evidence>
<evidence type="ECO:0000313" key="3">
    <source>
        <dbReference type="EMBL" id="RII31823.1"/>
    </source>
</evidence>
<feature type="region of interest" description="Disordered" evidence="1">
    <location>
        <begin position="124"/>
        <end position="148"/>
    </location>
</feature>
<keyword evidence="2" id="KW-0812">Transmembrane</keyword>
<feature type="transmembrane region" description="Helical" evidence="2">
    <location>
        <begin position="319"/>
        <end position="340"/>
    </location>
</feature>
<feature type="compositionally biased region" description="Low complexity" evidence="1">
    <location>
        <begin position="138"/>
        <end position="148"/>
    </location>
</feature>
<proteinExistence type="predicted"/>
<sequence length="346" mass="38501">MASKSNFFSKILSFFLVLIIIGGVGFLGYKLMVNKNMNMSMNMGSQSDQSSSSQDQMNMSSDSSSQDQMNMSGSGNNEKAIPQYVTNQVNTVLQDKEELDKSVKILNDTLQILTLDPYAVDEKNQSQDNANTNSGQATNNTITNTNNNQVNAMENMGTTYDPNKMQELHNGLYKISVGMQLINQLKDNVDVQMEQAGVNYDNASQYYQNQYYMTVQNKTKLVEALTYINDASTLLNVNPYISKDGAVYDRDRMEQIHQSVYKLAEAVGGLSKLNDDFTKQTVSLGNLSQNSQNSMNMSQMNQSSSSIFGNMNLSTVANILLITFIVIFIVSIFGFIGRLLKPKEAK</sequence>
<gene>
    <name evidence="3" type="ORF">D2A34_26005</name>
</gene>
<accession>A0A399IG45</accession>
<feature type="compositionally biased region" description="Low complexity" evidence="1">
    <location>
        <begin position="42"/>
        <end position="75"/>
    </location>
</feature>
<feature type="compositionally biased region" description="Polar residues" evidence="1">
    <location>
        <begin position="126"/>
        <end position="137"/>
    </location>
</feature>
<protein>
    <submittedName>
        <fullName evidence="3">Uncharacterized protein</fullName>
    </submittedName>
</protein>
<keyword evidence="2" id="KW-1133">Transmembrane helix</keyword>
<dbReference type="RefSeq" id="WP_119368289.1">
    <property type="nucleotide sequence ID" value="NZ_QXDJ01000012.1"/>
</dbReference>
<evidence type="ECO:0000256" key="1">
    <source>
        <dbReference type="SAM" id="MobiDB-lite"/>
    </source>
</evidence>
<name>A0A399IG45_9CLOT</name>
<keyword evidence="2" id="KW-0472">Membrane</keyword>
<comment type="caution">
    <text evidence="3">The sequence shown here is derived from an EMBL/GenBank/DDBJ whole genome shotgun (WGS) entry which is preliminary data.</text>
</comment>
<feature type="region of interest" description="Disordered" evidence="1">
    <location>
        <begin position="42"/>
        <end position="80"/>
    </location>
</feature>
<evidence type="ECO:0000256" key="2">
    <source>
        <dbReference type="SAM" id="Phobius"/>
    </source>
</evidence>